<dbReference type="NCBIfam" id="TIGR03373">
    <property type="entry name" value="VI_minor_4"/>
    <property type="match status" value="1"/>
</dbReference>
<dbReference type="RefSeq" id="WP_231058433.1">
    <property type="nucleotide sequence ID" value="NZ_JAJNOC010000003.1"/>
</dbReference>
<name>A0ABS8Q874_9BURK</name>
<dbReference type="PIRSF" id="PIRSF029287">
    <property type="entry name" value="UCP029287"/>
    <property type="match status" value="1"/>
</dbReference>
<dbReference type="Proteomes" id="UP001179361">
    <property type="component" value="Unassembled WGS sequence"/>
</dbReference>
<organism evidence="1 2">
    <name type="scientific">Massilia phyllostachyos</name>
    <dbReference type="NCBI Taxonomy" id="2898585"/>
    <lineage>
        <taxon>Bacteria</taxon>
        <taxon>Pseudomonadati</taxon>
        <taxon>Pseudomonadota</taxon>
        <taxon>Betaproteobacteria</taxon>
        <taxon>Burkholderiales</taxon>
        <taxon>Oxalobacteraceae</taxon>
        <taxon>Telluria group</taxon>
        <taxon>Massilia</taxon>
    </lineage>
</organism>
<dbReference type="Pfam" id="PF09867">
    <property type="entry name" value="TagF_N"/>
    <property type="match status" value="1"/>
</dbReference>
<sequence>MTGYYGKVSTHGDFVGRGLPAQLVQAWDGWLQEGMRASRNKLGAAWLERYLHAPVWRFAIAPGVLGPEGLGGVMMPSVDRVGRYFPLMLGAVGAPPLLDWFHGQAAWYDALEDLARESLDPAFALERLDGAPQALLAASPPFSVRIPLGEGVRAVMAAASLRGHTLWWTEGGPFVEASMLLCSGMPQEQAFTAMLDGDWTTLS</sequence>
<protein>
    <submittedName>
        <fullName evidence="1">Type VI secretion system-associated protein TagF</fullName>
    </submittedName>
</protein>
<dbReference type="Gene3D" id="3.40.1730.10">
    <property type="entry name" value="pa0076 domain"/>
    <property type="match status" value="1"/>
</dbReference>
<proteinExistence type="predicted"/>
<dbReference type="EMBL" id="JAJNOC010000003">
    <property type="protein sequence ID" value="MCD2517141.1"/>
    <property type="molecule type" value="Genomic_DNA"/>
</dbReference>
<accession>A0ABS8Q874</accession>
<dbReference type="InterPro" id="IPR038225">
    <property type="entry name" value="TagF_sf"/>
</dbReference>
<keyword evidence="2" id="KW-1185">Reference proteome</keyword>
<evidence type="ECO:0000313" key="2">
    <source>
        <dbReference type="Proteomes" id="UP001179361"/>
    </source>
</evidence>
<evidence type="ECO:0000313" key="1">
    <source>
        <dbReference type="EMBL" id="MCD2517141.1"/>
    </source>
</evidence>
<dbReference type="InterPro" id="IPR017748">
    <property type="entry name" value="TagF"/>
</dbReference>
<reference evidence="1" key="1">
    <citation type="submission" date="2021-11" db="EMBL/GenBank/DDBJ databases">
        <title>The complete genome of Massilia sp sp. G4R7.</title>
        <authorList>
            <person name="Liu L."/>
            <person name="Yue J."/>
            <person name="Yuan J."/>
            <person name="Yang F."/>
            <person name="Li L."/>
        </authorList>
    </citation>
    <scope>NUCLEOTIDE SEQUENCE</scope>
    <source>
        <strain evidence="1">G4R7</strain>
    </source>
</reference>
<comment type="caution">
    <text evidence="1">The sequence shown here is derived from an EMBL/GenBank/DDBJ whole genome shotgun (WGS) entry which is preliminary data.</text>
</comment>
<gene>
    <name evidence="1" type="primary">tagF</name>
    <name evidence="1" type="ORF">LQ564_12575</name>
</gene>